<dbReference type="NCBIfam" id="TIGR02937">
    <property type="entry name" value="sigma70-ECF"/>
    <property type="match status" value="1"/>
</dbReference>
<evidence type="ECO:0000313" key="9">
    <source>
        <dbReference type="EMBL" id="PEG32347.1"/>
    </source>
</evidence>
<dbReference type="Proteomes" id="UP000220840">
    <property type="component" value="Unassembled WGS sequence"/>
</dbReference>
<dbReference type="SUPFAM" id="SSF88946">
    <property type="entry name" value="Sigma2 domain of RNA polymerase sigma factors"/>
    <property type="match status" value="1"/>
</dbReference>
<dbReference type="Gene3D" id="1.10.10.10">
    <property type="entry name" value="Winged helix-like DNA-binding domain superfamily/Winged helix DNA-binding domain"/>
    <property type="match status" value="1"/>
</dbReference>
<dbReference type="RefSeq" id="WP_058296492.1">
    <property type="nucleotide sequence ID" value="NZ_CAKJVD010000083.1"/>
</dbReference>
<name>A0A2A7MLG0_9CLOT</name>
<evidence type="ECO:0000256" key="4">
    <source>
        <dbReference type="ARBA" id="ARBA00023163"/>
    </source>
</evidence>
<keyword evidence="11" id="KW-1185">Reference proteome</keyword>
<reference evidence="8" key="4">
    <citation type="submission" date="2022-10" db="EMBL/GenBank/DDBJ databases">
        <authorList>
            <person name="Aires J."/>
            <person name="Mesa V."/>
        </authorList>
    </citation>
    <scope>NUCLEOTIDE SEQUENCE</scope>
    <source>
        <strain evidence="8">Clostridium neonatale JD116</strain>
    </source>
</reference>
<dbReference type="InterPro" id="IPR013324">
    <property type="entry name" value="RNA_pol_sigma_r3/r4-like"/>
</dbReference>
<reference evidence="10 12" key="2">
    <citation type="submission" date="2018-06" db="EMBL/GenBank/DDBJ databases">
        <authorList>
            <consortium name="IHU Genomes"/>
        </authorList>
    </citation>
    <scope>NUCLEOTIDE SEQUENCE [LARGE SCALE GENOMIC DNA]</scope>
    <source>
        <strain evidence="10 12">NEC25</strain>
    </source>
</reference>
<keyword evidence="3" id="KW-0731">Sigma factor</keyword>
<dbReference type="InterPro" id="IPR036388">
    <property type="entry name" value="WH-like_DNA-bd_sf"/>
</dbReference>
<evidence type="ECO:0000259" key="6">
    <source>
        <dbReference type="Pfam" id="PF08281"/>
    </source>
</evidence>
<evidence type="ECO:0000313" key="10">
    <source>
        <dbReference type="EMBL" id="VCT85727.1"/>
    </source>
</evidence>
<dbReference type="EMBL" id="CAMTCP010000111">
    <property type="protein sequence ID" value="CAI3565648.1"/>
    <property type="molecule type" value="Genomic_DNA"/>
</dbReference>
<dbReference type="Proteomes" id="UP000431451">
    <property type="component" value="Unassembled WGS sequence"/>
</dbReference>
<dbReference type="InterPro" id="IPR007627">
    <property type="entry name" value="RNA_pol_sigma70_r2"/>
</dbReference>
<accession>A0A2A7MLG0</accession>
<evidence type="ECO:0000259" key="5">
    <source>
        <dbReference type="Pfam" id="PF04542"/>
    </source>
</evidence>
<dbReference type="STRING" id="137838.GCA_001458595_03857"/>
<dbReference type="InterPro" id="IPR013249">
    <property type="entry name" value="RNA_pol_sigma70_r4_t2"/>
</dbReference>
<dbReference type="Pfam" id="PF04542">
    <property type="entry name" value="Sigma70_r2"/>
    <property type="match status" value="1"/>
</dbReference>
<dbReference type="SUPFAM" id="SSF88659">
    <property type="entry name" value="Sigma3 and sigma4 domains of RNA polymerase sigma factors"/>
    <property type="match status" value="1"/>
</dbReference>
<dbReference type="GO" id="GO:0003677">
    <property type="term" value="F:DNA binding"/>
    <property type="evidence" value="ECO:0007669"/>
    <property type="project" value="InterPro"/>
</dbReference>
<comment type="similarity">
    <text evidence="1">Belongs to the sigma-70 factor family. ECF subfamily.</text>
</comment>
<evidence type="ECO:0000313" key="12">
    <source>
        <dbReference type="Proteomes" id="UP000431451"/>
    </source>
</evidence>
<dbReference type="EMBL" id="PDCJ01000001">
    <property type="protein sequence ID" value="PEG32347.1"/>
    <property type="molecule type" value="Genomic_DNA"/>
</dbReference>
<dbReference type="GeneID" id="68878840"/>
<dbReference type="Proteomes" id="UP000789738">
    <property type="component" value="Unassembled WGS sequence"/>
</dbReference>
<organism evidence="9 11">
    <name type="scientific">Clostridium neonatale</name>
    <dbReference type="NCBI Taxonomy" id="137838"/>
    <lineage>
        <taxon>Bacteria</taxon>
        <taxon>Bacillati</taxon>
        <taxon>Bacillota</taxon>
        <taxon>Clostridia</taxon>
        <taxon>Eubacteriales</taxon>
        <taxon>Clostridiaceae</taxon>
        <taxon>Clostridium</taxon>
    </lineage>
</organism>
<evidence type="ECO:0000256" key="3">
    <source>
        <dbReference type="ARBA" id="ARBA00023082"/>
    </source>
</evidence>
<proteinExistence type="inferred from homology"/>
<sequence>MIGIFKEKRIENYIVENRNIFYKIAYSYTQNEEDALDVVQEAIYKALSSIDSLKDLEKIKPWFYKILIRTSIDFIRKNKKYIPMDNMLEESDYDEYKNIDLDNALNKIPTKYKTIIILRYFEDFKIDEIANMLDENVNTIKSRLYTALKKLKIEMKGNDLYE</sequence>
<gene>
    <name evidence="10" type="primary">sigV_2</name>
    <name evidence="7" type="synonym">csfV</name>
    <name evidence="8" type="ORF">CNEO2_10227</name>
    <name evidence="7" type="ORF">CNEO_41557</name>
    <name evidence="10" type="ORF">CNEONATNEC25_03330</name>
    <name evidence="9" type="ORF">CQ394_11830</name>
</gene>
<dbReference type="Gene3D" id="1.10.1740.10">
    <property type="match status" value="1"/>
</dbReference>
<dbReference type="AlphaFoldDB" id="A0A2A7MLG0"/>
<dbReference type="Proteomes" id="UP001189143">
    <property type="component" value="Unassembled WGS sequence"/>
</dbReference>
<keyword evidence="2" id="KW-0805">Transcription regulation</keyword>
<dbReference type="EMBL" id="CAKJVE010000004">
    <property type="protein sequence ID" value="CAG9704985.1"/>
    <property type="molecule type" value="Genomic_DNA"/>
</dbReference>
<dbReference type="EMBL" id="UWJD01000002">
    <property type="protein sequence ID" value="VCT85727.1"/>
    <property type="molecule type" value="Genomic_DNA"/>
</dbReference>
<reference evidence="7" key="3">
    <citation type="submission" date="2021-10" db="EMBL/GenBank/DDBJ databases">
        <authorList>
            <person name="Mesa V."/>
        </authorList>
    </citation>
    <scope>NUCLEOTIDE SEQUENCE</scope>
    <source>
        <strain evidence="7">CC3_PB</strain>
    </source>
</reference>
<evidence type="ECO:0000313" key="7">
    <source>
        <dbReference type="EMBL" id="CAG9704985.1"/>
    </source>
</evidence>
<dbReference type="OrthoDB" id="9782703at2"/>
<dbReference type="PANTHER" id="PTHR43133">
    <property type="entry name" value="RNA POLYMERASE ECF-TYPE SIGMA FACTO"/>
    <property type="match status" value="1"/>
</dbReference>
<evidence type="ECO:0000313" key="11">
    <source>
        <dbReference type="Proteomes" id="UP000220840"/>
    </source>
</evidence>
<dbReference type="PANTHER" id="PTHR43133:SF60">
    <property type="entry name" value="RNA POLYMERASE SIGMA FACTOR SIGV"/>
    <property type="match status" value="1"/>
</dbReference>
<dbReference type="GO" id="GO:0006352">
    <property type="term" value="P:DNA-templated transcription initiation"/>
    <property type="evidence" value="ECO:0007669"/>
    <property type="project" value="InterPro"/>
</dbReference>
<evidence type="ECO:0000313" key="8">
    <source>
        <dbReference type="EMBL" id="CAI3565648.1"/>
    </source>
</evidence>
<feature type="domain" description="RNA polymerase sigma factor 70 region 4 type 2" evidence="6">
    <location>
        <begin position="101"/>
        <end position="151"/>
    </location>
</feature>
<evidence type="ECO:0000256" key="2">
    <source>
        <dbReference type="ARBA" id="ARBA00023015"/>
    </source>
</evidence>
<dbReference type="InterPro" id="IPR039425">
    <property type="entry name" value="RNA_pol_sigma-70-like"/>
</dbReference>
<protein>
    <submittedName>
        <fullName evidence="7">ECF RNA polymerase sigma factor</fullName>
    </submittedName>
    <submittedName>
        <fullName evidence="10">RNA polymerase sigma factor SigV</fullName>
    </submittedName>
    <submittedName>
        <fullName evidence="9">RNA polymerase subunit sigma-70</fullName>
    </submittedName>
</protein>
<dbReference type="InterPro" id="IPR014284">
    <property type="entry name" value="RNA_pol_sigma-70_dom"/>
</dbReference>
<dbReference type="Pfam" id="PF08281">
    <property type="entry name" value="Sigma70_r4_2"/>
    <property type="match status" value="1"/>
</dbReference>
<keyword evidence="4" id="KW-0804">Transcription</keyword>
<dbReference type="InterPro" id="IPR013325">
    <property type="entry name" value="RNA_pol_sigma_r2"/>
</dbReference>
<feature type="domain" description="RNA polymerase sigma-70 region 2" evidence="5">
    <location>
        <begin position="16"/>
        <end position="80"/>
    </location>
</feature>
<reference evidence="9 11" key="1">
    <citation type="submission" date="2017-10" db="EMBL/GenBank/DDBJ databases">
        <title>Effective Description of Clostridium neonatale sp. nov. linked to necrotizing enterocolitis in neonates and a clarification of species assignable to the genus Clostridium (Prazmowski 1880) emend. Lawson and Rainey 2016.</title>
        <authorList>
            <person name="Bernard K."/>
            <person name="Burdz T."/>
            <person name="Wiebe D."/>
            <person name="Balcewich B."/>
            <person name="Alfa M."/>
            <person name="Bernier A.-M."/>
        </authorList>
    </citation>
    <scope>NUCLEOTIDE SEQUENCE [LARGE SCALE GENOMIC DNA]</scope>
    <source>
        <strain evidence="9 11">LCDC99A005</strain>
    </source>
</reference>
<evidence type="ECO:0000256" key="1">
    <source>
        <dbReference type="ARBA" id="ARBA00010641"/>
    </source>
</evidence>
<dbReference type="GO" id="GO:0016987">
    <property type="term" value="F:sigma factor activity"/>
    <property type="evidence" value="ECO:0007669"/>
    <property type="project" value="UniProtKB-KW"/>
</dbReference>
<dbReference type="CDD" id="cd06171">
    <property type="entry name" value="Sigma70_r4"/>
    <property type="match status" value="1"/>
</dbReference>